<feature type="transmembrane region" description="Helical" evidence="1">
    <location>
        <begin position="93"/>
        <end position="110"/>
    </location>
</feature>
<keyword evidence="1" id="KW-0472">Membrane</keyword>
<proteinExistence type="predicted"/>
<keyword evidence="1" id="KW-1133">Transmembrane helix</keyword>
<sequence length="238" mass="27438">MTHIFSFIYYDNYIYLYFLNLNSACQQFFAVMITITILTLCFLAALSCKIKKANAPVLRALTWYLHLVFLFLSLLCLLLMINDYGFKGTQTERIFFTLYAGTGMLVYGLSKPGNDARHVYLMSFFGFPFLLLFGLLLPPLRTITLVAAITLLSDSDFHRYEIDDDYALQTKTSGILSTYPVYSLVEDKYLFFEKITPDVVKPRAFLRTLKMDKKGMDSVRIQLRYSGNKIDTVIALRQ</sequence>
<gene>
    <name evidence="2" type="ORF">CLV51_103654</name>
</gene>
<accession>A0A2P8HKD3</accession>
<evidence type="ECO:0000313" key="2">
    <source>
        <dbReference type="EMBL" id="PSL46673.1"/>
    </source>
</evidence>
<keyword evidence="3" id="KW-1185">Reference proteome</keyword>
<dbReference type="AlphaFoldDB" id="A0A2P8HKD3"/>
<dbReference type="Proteomes" id="UP000240971">
    <property type="component" value="Unassembled WGS sequence"/>
</dbReference>
<keyword evidence="1" id="KW-0812">Transmembrane</keyword>
<dbReference type="EMBL" id="PYAW01000003">
    <property type="protein sequence ID" value="PSL46673.1"/>
    <property type="molecule type" value="Genomic_DNA"/>
</dbReference>
<protein>
    <submittedName>
        <fullName evidence="2">Uncharacterized protein</fullName>
    </submittedName>
</protein>
<feature type="transmembrane region" description="Helical" evidence="1">
    <location>
        <begin position="60"/>
        <end position="81"/>
    </location>
</feature>
<feature type="transmembrane region" description="Helical" evidence="1">
    <location>
        <begin position="28"/>
        <end position="48"/>
    </location>
</feature>
<name>A0A2P8HKD3_CHINA</name>
<organism evidence="2 3">
    <name type="scientific">Chitinophaga niastensis</name>
    <dbReference type="NCBI Taxonomy" id="536980"/>
    <lineage>
        <taxon>Bacteria</taxon>
        <taxon>Pseudomonadati</taxon>
        <taxon>Bacteroidota</taxon>
        <taxon>Chitinophagia</taxon>
        <taxon>Chitinophagales</taxon>
        <taxon>Chitinophagaceae</taxon>
        <taxon>Chitinophaga</taxon>
    </lineage>
</organism>
<feature type="transmembrane region" description="Helical" evidence="1">
    <location>
        <begin position="119"/>
        <end position="137"/>
    </location>
</feature>
<comment type="caution">
    <text evidence="2">The sequence shown here is derived from an EMBL/GenBank/DDBJ whole genome shotgun (WGS) entry which is preliminary data.</text>
</comment>
<reference evidence="2 3" key="1">
    <citation type="submission" date="2018-03" db="EMBL/GenBank/DDBJ databases">
        <title>Genomic Encyclopedia of Archaeal and Bacterial Type Strains, Phase II (KMG-II): from individual species to whole genera.</title>
        <authorList>
            <person name="Goeker M."/>
        </authorList>
    </citation>
    <scope>NUCLEOTIDE SEQUENCE [LARGE SCALE GENOMIC DNA]</scope>
    <source>
        <strain evidence="2 3">DSM 24859</strain>
    </source>
</reference>
<evidence type="ECO:0000313" key="3">
    <source>
        <dbReference type="Proteomes" id="UP000240971"/>
    </source>
</evidence>
<evidence type="ECO:0000256" key="1">
    <source>
        <dbReference type="SAM" id="Phobius"/>
    </source>
</evidence>